<feature type="chain" id="PRO_5045785415" evidence="2">
    <location>
        <begin position="24"/>
        <end position="116"/>
    </location>
</feature>
<evidence type="ECO:0000256" key="1">
    <source>
        <dbReference type="SAM" id="MobiDB-lite"/>
    </source>
</evidence>
<keyword evidence="2" id="KW-0732">Signal</keyword>
<organism evidence="3 4">
    <name type="scientific">Dactylosporangium darangshiense</name>
    <dbReference type="NCBI Taxonomy" id="579108"/>
    <lineage>
        <taxon>Bacteria</taxon>
        <taxon>Bacillati</taxon>
        <taxon>Actinomycetota</taxon>
        <taxon>Actinomycetes</taxon>
        <taxon>Micromonosporales</taxon>
        <taxon>Micromonosporaceae</taxon>
        <taxon>Dactylosporangium</taxon>
    </lineage>
</organism>
<keyword evidence="4" id="KW-1185">Reference proteome</keyword>
<feature type="compositionally biased region" description="Basic and acidic residues" evidence="1">
    <location>
        <begin position="89"/>
        <end position="116"/>
    </location>
</feature>
<feature type="compositionally biased region" description="Basic and acidic residues" evidence="1">
    <location>
        <begin position="29"/>
        <end position="53"/>
    </location>
</feature>
<feature type="signal peptide" evidence="2">
    <location>
        <begin position="1"/>
        <end position="23"/>
    </location>
</feature>
<dbReference type="Proteomes" id="UP001500620">
    <property type="component" value="Unassembled WGS sequence"/>
</dbReference>
<dbReference type="EMBL" id="BAABAT010000032">
    <property type="protein sequence ID" value="GAA4258745.1"/>
    <property type="molecule type" value="Genomic_DNA"/>
</dbReference>
<feature type="compositionally biased region" description="Basic and acidic residues" evidence="1">
    <location>
        <begin position="64"/>
        <end position="78"/>
    </location>
</feature>
<name>A0ABP8DL50_9ACTN</name>
<comment type="caution">
    <text evidence="3">The sequence shown here is derived from an EMBL/GenBank/DDBJ whole genome shotgun (WGS) entry which is preliminary data.</text>
</comment>
<evidence type="ECO:0000313" key="4">
    <source>
        <dbReference type="Proteomes" id="UP001500620"/>
    </source>
</evidence>
<accession>A0ABP8DL50</accession>
<sequence>MRRLLLIAVTTAATVAIGGTALAASGPGRGDDHPSRVVVDDRPSHDVGDDHGTHSPSASVSASIDDRPSHDVGDDHGTHSPGPSASASIDDHGGLRDGHGRDDRAGDDHGGSRHRH</sequence>
<protein>
    <submittedName>
        <fullName evidence="3">Uncharacterized protein</fullName>
    </submittedName>
</protein>
<proteinExistence type="predicted"/>
<reference evidence="4" key="1">
    <citation type="journal article" date="2019" name="Int. J. Syst. Evol. Microbiol.">
        <title>The Global Catalogue of Microorganisms (GCM) 10K type strain sequencing project: providing services to taxonomists for standard genome sequencing and annotation.</title>
        <authorList>
            <consortium name="The Broad Institute Genomics Platform"/>
            <consortium name="The Broad Institute Genome Sequencing Center for Infectious Disease"/>
            <person name="Wu L."/>
            <person name="Ma J."/>
        </authorList>
    </citation>
    <scope>NUCLEOTIDE SEQUENCE [LARGE SCALE GENOMIC DNA]</scope>
    <source>
        <strain evidence="4">JCM 17441</strain>
    </source>
</reference>
<evidence type="ECO:0000256" key="2">
    <source>
        <dbReference type="SAM" id="SignalP"/>
    </source>
</evidence>
<dbReference type="RefSeq" id="WP_345135699.1">
    <property type="nucleotide sequence ID" value="NZ_BAABAT010000032.1"/>
</dbReference>
<gene>
    <name evidence="3" type="ORF">GCM10022255_080600</name>
</gene>
<evidence type="ECO:0000313" key="3">
    <source>
        <dbReference type="EMBL" id="GAA4258745.1"/>
    </source>
</evidence>
<feature type="region of interest" description="Disordered" evidence="1">
    <location>
        <begin position="21"/>
        <end position="116"/>
    </location>
</feature>